<dbReference type="Pfam" id="PF00929">
    <property type="entry name" value="RNase_T"/>
    <property type="match status" value="1"/>
</dbReference>
<dbReference type="InterPro" id="IPR012337">
    <property type="entry name" value="RNaseH-like_sf"/>
</dbReference>
<sequence>MQPKRKRLLGGLAVLVFMLAVVASAAALLLAGEPISHADDGAFSDRLVKLIPVVLVASGTACWVLLRLDALYVQAPLRMAEQLAATLPHTGLRVGRYDAPELEQLAQTANLLLAQREAERNDVAERVRATQASLEEERSRLSALMADLSQSVVVCNLDGRVLLYNQRAKQELSTGPNGEKTELLGLGRSIYAIFDRAVIGYAIARLQQASAEADSGRAGRVVGSTHFVTGTATGRLLRAHMSPVLGDPGRHHAEGDALPMTGFVLVLDDVTTTNERHTRRDAVIQSLVEGCRGPLGSVRAAAEMLCDFPDMLSEQKDRFMRAIRDEATALSSQFEKAARAFSNDLRERWVLEEISGAEILLATAGGIQEKSGGERPPLAVKTEHVEKGLWLRVDSFALLQALRYLAFRLQDEYQIREVRLSLTRSGHLAQLDLSWPGTFMNNETAMSWLQDPMNVPGKSASLSVTDVIERCNGDIWFQRERVSHRAFFRTVLPLAVAPGNLPMPMIAATAGERPEFYDFDLFGWSASSHELDDRPLSELAYTVFDTETTGLHPSEGDEIIQIGATRIVNRRLLRHECFDQLVKPQVRLSPASIEVHGITRELLAGQPSIDAVLPKFHAFCADTVLVGHNAAFDMRFLQLQEKRTGVRFEQPVLDTLLLSSALQPNQATHRLEAIAERLGVPVLGRHTALGDAIVTAEIFLRMLPLLAEMGVNTLRQAREASQRSYRARVRY</sequence>
<dbReference type="Gene3D" id="3.30.420.10">
    <property type="entry name" value="Ribonuclease H-like superfamily/Ribonuclease H"/>
    <property type="match status" value="1"/>
</dbReference>
<comment type="caution">
    <text evidence="10">The sequence shown here is derived from an EMBL/GenBank/DDBJ whole genome shotgun (WGS) entry which is preliminary data.</text>
</comment>
<dbReference type="Proteomes" id="UP000697998">
    <property type="component" value="Unassembled WGS sequence"/>
</dbReference>
<comment type="function">
    <text evidence="5">DNA polymerase III is a complex, multichain enzyme responsible for most of the replicative synthesis in bacteria. The epsilon subunit contain the editing function and is a proofreading 3'-5' exonuclease.</text>
</comment>
<keyword evidence="8" id="KW-0175">Coiled coil</keyword>
<comment type="subunit">
    <text evidence="6">DNA polymerase III contains a core (composed of alpha, epsilon and theta chains) that associates with a tau subunit. This core dimerizes to form the POLIII' complex. PolIII' associates with the gamma complex (composed of gamma, delta, delta', psi and chi chains) and with the beta chain to form the complete DNA polymerase III complex.</text>
</comment>
<evidence type="ECO:0000256" key="1">
    <source>
        <dbReference type="ARBA" id="ARBA00012417"/>
    </source>
</evidence>
<dbReference type="CDD" id="cd06127">
    <property type="entry name" value="DEDDh"/>
    <property type="match status" value="1"/>
</dbReference>
<evidence type="ECO:0000259" key="9">
    <source>
        <dbReference type="SMART" id="SM00479"/>
    </source>
</evidence>
<gene>
    <name evidence="10" type="ORF">IPJ27_13210</name>
</gene>
<dbReference type="Gene3D" id="3.30.450.20">
    <property type="entry name" value="PAS domain"/>
    <property type="match status" value="1"/>
</dbReference>
<evidence type="ECO:0000313" key="10">
    <source>
        <dbReference type="EMBL" id="MBK7675630.1"/>
    </source>
</evidence>
<keyword evidence="2" id="KW-0540">Nuclease</keyword>
<protein>
    <recommendedName>
        <fullName evidence="1">DNA-directed DNA polymerase</fullName>
        <ecNumber evidence="1">2.7.7.7</ecNumber>
    </recommendedName>
</protein>
<dbReference type="FunFam" id="3.30.420.10:FF:000045">
    <property type="entry name" value="3'-5' exonuclease DinG"/>
    <property type="match status" value="1"/>
</dbReference>
<keyword evidence="3" id="KW-0378">Hydrolase</keyword>
<dbReference type="InterPro" id="IPR035965">
    <property type="entry name" value="PAS-like_dom_sf"/>
</dbReference>
<dbReference type="EC" id="2.7.7.7" evidence="1"/>
<dbReference type="InterPro" id="IPR036397">
    <property type="entry name" value="RNaseH_sf"/>
</dbReference>
<dbReference type="SMART" id="SM00479">
    <property type="entry name" value="EXOIII"/>
    <property type="match status" value="1"/>
</dbReference>
<dbReference type="GO" id="GO:0003887">
    <property type="term" value="F:DNA-directed DNA polymerase activity"/>
    <property type="evidence" value="ECO:0007669"/>
    <property type="project" value="UniProtKB-EC"/>
</dbReference>
<evidence type="ECO:0000256" key="3">
    <source>
        <dbReference type="ARBA" id="ARBA00022801"/>
    </source>
</evidence>
<dbReference type="GO" id="GO:0006260">
    <property type="term" value="P:DNA replication"/>
    <property type="evidence" value="ECO:0007669"/>
    <property type="project" value="InterPro"/>
</dbReference>
<evidence type="ECO:0000256" key="5">
    <source>
        <dbReference type="ARBA" id="ARBA00025483"/>
    </source>
</evidence>
<reference evidence="10 11" key="1">
    <citation type="submission" date="2020-10" db="EMBL/GenBank/DDBJ databases">
        <title>Connecting structure to function with the recovery of over 1000 high-quality activated sludge metagenome-assembled genomes encoding full-length rRNA genes using long-read sequencing.</title>
        <authorList>
            <person name="Singleton C.M."/>
            <person name="Petriglieri F."/>
            <person name="Kristensen J.M."/>
            <person name="Kirkegaard R.H."/>
            <person name="Michaelsen T.Y."/>
            <person name="Andersen M.H."/>
            <person name="Karst S.M."/>
            <person name="Dueholm M.S."/>
            <person name="Nielsen P.H."/>
            <person name="Albertsen M."/>
        </authorList>
    </citation>
    <scope>NUCLEOTIDE SEQUENCE [LARGE SCALE GENOMIC DNA]</scope>
    <source>
        <strain evidence="10">EsbW_18-Q3-R4-48_BATAC.285</strain>
    </source>
</reference>
<comment type="catalytic activity">
    <reaction evidence="7">
        <text>DNA(n) + a 2'-deoxyribonucleoside 5'-triphosphate = DNA(n+1) + diphosphate</text>
        <dbReference type="Rhea" id="RHEA:22508"/>
        <dbReference type="Rhea" id="RHEA-COMP:17339"/>
        <dbReference type="Rhea" id="RHEA-COMP:17340"/>
        <dbReference type="ChEBI" id="CHEBI:33019"/>
        <dbReference type="ChEBI" id="CHEBI:61560"/>
        <dbReference type="ChEBI" id="CHEBI:173112"/>
        <dbReference type="EC" id="2.7.7.7"/>
    </reaction>
</comment>
<dbReference type="InterPro" id="IPR013520">
    <property type="entry name" value="Ribonucl_H"/>
</dbReference>
<dbReference type="PANTHER" id="PTHR30231:SF4">
    <property type="entry name" value="PROTEIN NEN2"/>
    <property type="match status" value="1"/>
</dbReference>
<evidence type="ECO:0000256" key="2">
    <source>
        <dbReference type="ARBA" id="ARBA00022722"/>
    </source>
</evidence>
<name>A0A935Q245_9PROT</name>
<dbReference type="GO" id="GO:0005829">
    <property type="term" value="C:cytosol"/>
    <property type="evidence" value="ECO:0007669"/>
    <property type="project" value="TreeGrafter"/>
</dbReference>
<organism evidence="10 11">
    <name type="scientific">Candidatus Accumulibacter proximus</name>
    <dbReference type="NCBI Taxonomy" id="2954385"/>
    <lineage>
        <taxon>Bacteria</taxon>
        <taxon>Pseudomonadati</taxon>
        <taxon>Pseudomonadota</taxon>
        <taxon>Betaproteobacteria</taxon>
        <taxon>Candidatus Accumulibacter</taxon>
    </lineage>
</organism>
<dbReference type="PANTHER" id="PTHR30231">
    <property type="entry name" value="DNA POLYMERASE III SUBUNIT EPSILON"/>
    <property type="match status" value="1"/>
</dbReference>
<dbReference type="EMBL" id="JADJMH010000012">
    <property type="protein sequence ID" value="MBK7675630.1"/>
    <property type="molecule type" value="Genomic_DNA"/>
</dbReference>
<dbReference type="SUPFAM" id="SSF55785">
    <property type="entry name" value="PYP-like sensor domain (PAS domain)"/>
    <property type="match status" value="1"/>
</dbReference>
<evidence type="ECO:0000256" key="7">
    <source>
        <dbReference type="ARBA" id="ARBA00049244"/>
    </source>
</evidence>
<evidence type="ECO:0000256" key="4">
    <source>
        <dbReference type="ARBA" id="ARBA00022839"/>
    </source>
</evidence>
<dbReference type="InterPro" id="IPR006054">
    <property type="entry name" value="DnaQ"/>
</dbReference>
<feature type="coiled-coil region" evidence="8">
    <location>
        <begin position="102"/>
        <end position="151"/>
    </location>
</feature>
<dbReference type="AlphaFoldDB" id="A0A935Q245"/>
<dbReference type="GO" id="GO:0008408">
    <property type="term" value="F:3'-5' exonuclease activity"/>
    <property type="evidence" value="ECO:0007669"/>
    <property type="project" value="TreeGrafter"/>
</dbReference>
<feature type="domain" description="Exonuclease" evidence="9">
    <location>
        <begin position="540"/>
        <end position="708"/>
    </location>
</feature>
<evidence type="ECO:0000313" key="11">
    <source>
        <dbReference type="Proteomes" id="UP000697998"/>
    </source>
</evidence>
<dbReference type="SUPFAM" id="SSF53098">
    <property type="entry name" value="Ribonuclease H-like"/>
    <property type="match status" value="1"/>
</dbReference>
<evidence type="ECO:0000256" key="6">
    <source>
        <dbReference type="ARBA" id="ARBA00026073"/>
    </source>
</evidence>
<proteinExistence type="predicted"/>
<evidence type="ECO:0000256" key="8">
    <source>
        <dbReference type="SAM" id="Coils"/>
    </source>
</evidence>
<dbReference type="GO" id="GO:0003677">
    <property type="term" value="F:DNA binding"/>
    <property type="evidence" value="ECO:0007669"/>
    <property type="project" value="InterPro"/>
</dbReference>
<accession>A0A935Q245</accession>
<keyword evidence="4" id="KW-0269">Exonuclease</keyword>
<dbReference type="NCBIfam" id="TIGR00573">
    <property type="entry name" value="dnaq"/>
    <property type="match status" value="1"/>
</dbReference>